<gene>
    <name evidence="1" type="ORF">L1987_82096</name>
</gene>
<sequence length="135" mass="15333">MLAKIDSFCWVDAEAQILSCTKAATNRKRRKTGGQKQNRWNQYGFIDRATPLFRNFVDLSVPRKKEPRKSSTTTPLFSAITFFVTPLRQECVKSSSSDPKRPSLDEQTLNFILSISHPQDLVQSPNISSILEGRD</sequence>
<dbReference type="Proteomes" id="UP001056120">
    <property type="component" value="Linkage Group LG27"/>
</dbReference>
<protein>
    <submittedName>
        <fullName evidence="1">Uncharacterized protein</fullName>
    </submittedName>
</protein>
<accession>A0ACB8YSP1</accession>
<keyword evidence="2" id="KW-1185">Reference proteome</keyword>
<evidence type="ECO:0000313" key="2">
    <source>
        <dbReference type="Proteomes" id="UP001056120"/>
    </source>
</evidence>
<reference evidence="2" key="1">
    <citation type="journal article" date="2022" name="Mol. Ecol. Resour.">
        <title>The genomes of chicory, endive, great burdock and yacon provide insights into Asteraceae palaeo-polyploidization history and plant inulin production.</title>
        <authorList>
            <person name="Fan W."/>
            <person name="Wang S."/>
            <person name="Wang H."/>
            <person name="Wang A."/>
            <person name="Jiang F."/>
            <person name="Liu H."/>
            <person name="Zhao H."/>
            <person name="Xu D."/>
            <person name="Zhang Y."/>
        </authorList>
    </citation>
    <scope>NUCLEOTIDE SEQUENCE [LARGE SCALE GENOMIC DNA]</scope>
    <source>
        <strain evidence="2">cv. Yunnan</strain>
    </source>
</reference>
<proteinExistence type="predicted"/>
<reference evidence="1 2" key="2">
    <citation type="journal article" date="2022" name="Mol. Ecol. Resour.">
        <title>The genomes of chicory, endive, great burdock and yacon provide insights into Asteraceae paleo-polyploidization history and plant inulin production.</title>
        <authorList>
            <person name="Fan W."/>
            <person name="Wang S."/>
            <person name="Wang H."/>
            <person name="Wang A."/>
            <person name="Jiang F."/>
            <person name="Liu H."/>
            <person name="Zhao H."/>
            <person name="Xu D."/>
            <person name="Zhang Y."/>
        </authorList>
    </citation>
    <scope>NUCLEOTIDE SEQUENCE [LARGE SCALE GENOMIC DNA]</scope>
    <source>
        <strain evidence="2">cv. Yunnan</strain>
        <tissue evidence="1">Leaves</tissue>
    </source>
</reference>
<name>A0ACB8YSP1_9ASTR</name>
<evidence type="ECO:0000313" key="1">
    <source>
        <dbReference type="EMBL" id="KAI3688384.1"/>
    </source>
</evidence>
<dbReference type="EMBL" id="CM042044">
    <property type="protein sequence ID" value="KAI3688384.1"/>
    <property type="molecule type" value="Genomic_DNA"/>
</dbReference>
<organism evidence="1 2">
    <name type="scientific">Smallanthus sonchifolius</name>
    <dbReference type="NCBI Taxonomy" id="185202"/>
    <lineage>
        <taxon>Eukaryota</taxon>
        <taxon>Viridiplantae</taxon>
        <taxon>Streptophyta</taxon>
        <taxon>Embryophyta</taxon>
        <taxon>Tracheophyta</taxon>
        <taxon>Spermatophyta</taxon>
        <taxon>Magnoliopsida</taxon>
        <taxon>eudicotyledons</taxon>
        <taxon>Gunneridae</taxon>
        <taxon>Pentapetalae</taxon>
        <taxon>asterids</taxon>
        <taxon>campanulids</taxon>
        <taxon>Asterales</taxon>
        <taxon>Asteraceae</taxon>
        <taxon>Asteroideae</taxon>
        <taxon>Heliantheae alliance</taxon>
        <taxon>Millerieae</taxon>
        <taxon>Smallanthus</taxon>
    </lineage>
</organism>
<comment type="caution">
    <text evidence="1">The sequence shown here is derived from an EMBL/GenBank/DDBJ whole genome shotgun (WGS) entry which is preliminary data.</text>
</comment>